<keyword evidence="2" id="KW-1185">Reference proteome</keyword>
<dbReference type="InterPro" id="IPR024524">
    <property type="entry name" value="DUF3800"/>
</dbReference>
<dbReference type="AlphaFoldDB" id="A0A1M6BBT0"/>
<dbReference type="RefSeq" id="WP_073031780.1">
    <property type="nucleotide sequence ID" value="NZ_FQXJ01000018.1"/>
</dbReference>
<dbReference type="OrthoDB" id="7888982at2"/>
<evidence type="ECO:0000313" key="1">
    <source>
        <dbReference type="EMBL" id="SHI46200.1"/>
    </source>
</evidence>
<evidence type="ECO:0008006" key="3">
    <source>
        <dbReference type="Google" id="ProtNLM"/>
    </source>
</evidence>
<sequence length="309" mass="36060">MKIFTDESGDFYLKRPSNISTVVSLICTDTIYDEMCYFLKTFSKRYNIKSEIKGAHLTLDQRERVCKFLYKNRNDFTIAVTGVDSDLCSQNDLAKFRLLQADTLRKNKELYISKGGNAPIILQHFDKVIKIAEYSGRLCDEEFLQALITFDHMKDVIQYSIVYYIDWKYAKNFDVYEFTFDRKLPGKMSGMEKYLKSNLLPFMHGETIAHGTTLEVPDTWKQKHPFIYNYYTNDGEYCINLKKIFQTGLQFKDSEEELGLQMVDIISNTVYQILYGRKSDNPQFVRCNNILAPLMGGKDNSIMKLIKLN</sequence>
<evidence type="ECO:0000313" key="2">
    <source>
        <dbReference type="Proteomes" id="UP000183954"/>
    </source>
</evidence>
<organism evidence="1 2">
    <name type="scientific">Desulfosporosinus lacus DSM 15449</name>
    <dbReference type="NCBI Taxonomy" id="1121420"/>
    <lineage>
        <taxon>Bacteria</taxon>
        <taxon>Bacillati</taxon>
        <taxon>Bacillota</taxon>
        <taxon>Clostridia</taxon>
        <taxon>Eubacteriales</taxon>
        <taxon>Desulfitobacteriaceae</taxon>
        <taxon>Desulfosporosinus</taxon>
    </lineage>
</organism>
<gene>
    <name evidence="1" type="ORF">SAMN02746098_04139</name>
</gene>
<dbReference type="EMBL" id="FQXJ01000018">
    <property type="protein sequence ID" value="SHI46200.1"/>
    <property type="molecule type" value="Genomic_DNA"/>
</dbReference>
<protein>
    <recommendedName>
        <fullName evidence="3">DUF3800 domain-containing protein</fullName>
    </recommendedName>
</protein>
<dbReference type="Pfam" id="PF12686">
    <property type="entry name" value="DUF3800"/>
    <property type="match status" value="1"/>
</dbReference>
<reference evidence="2" key="1">
    <citation type="submission" date="2016-11" db="EMBL/GenBank/DDBJ databases">
        <authorList>
            <person name="Varghese N."/>
            <person name="Submissions S."/>
        </authorList>
    </citation>
    <scope>NUCLEOTIDE SEQUENCE [LARGE SCALE GENOMIC DNA]</scope>
    <source>
        <strain evidence="2">DSM 15449</strain>
    </source>
</reference>
<name>A0A1M6BBT0_9FIRM</name>
<dbReference type="Proteomes" id="UP000183954">
    <property type="component" value="Unassembled WGS sequence"/>
</dbReference>
<accession>A0A1M6BBT0</accession>
<proteinExistence type="predicted"/>